<gene>
    <name evidence="6" type="ORF">K8V47_04500</name>
</gene>
<dbReference type="Proteomes" id="UP000711407">
    <property type="component" value="Unassembled WGS sequence"/>
</dbReference>
<evidence type="ECO:0000256" key="4">
    <source>
        <dbReference type="ARBA" id="ARBA00023136"/>
    </source>
</evidence>
<accession>A0A4Q0U744</accession>
<dbReference type="PANTHER" id="PTHR30441:SF4">
    <property type="entry name" value="PROTEIN ASMA"/>
    <property type="match status" value="1"/>
</dbReference>
<reference evidence="6" key="2">
    <citation type="submission" date="2021-09" db="EMBL/GenBank/DDBJ databases">
        <authorList>
            <person name="Gilroy R."/>
        </authorList>
    </citation>
    <scope>NUCLEOTIDE SEQUENCE</scope>
    <source>
        <strain evidence="6">4100</strain>
    </source>
</reference>
<evidence type="ECO:0000313" key="7">
    <source>
        <dbReference type="Proteomes" id="UP000711407"/>
    </source>
</evidence>
<proteinExistence type="predicted"/>
<dbReference type="PANTHER" id="PTHR30441">
    <property type="entry name" value="DUF748 DOMAIN-CONTAINING PROTEIN"/>
    <property type="match status" value="1"/>
</dbReference>
<keyword evidence="3" id="KW-1133">Transmembrane helix</keyword>
<dbReference type="InterPro" id="IPR007452">
    <property type="entry name" value="TamB_C"/>
</dbReference>
<protein>
    <submittedName>
        <fullName evidence="6">Translocation/assembly module TamB</fullName>
    </submittedName>
</protein>
<reference evidence="6" key="1">
    <citation type="journal article" date="2021" name="PeerJ">
        <title>Extensive microbial diversity within the chicken gut microbiome revealed by metagenomics and culture.</title>
        <authorList>
            <person name="Gilroy R."/>
            <person name="Ravi A."/>
            <person name="Getino M."/>
            <person name="Pursley I."/>
            <person name="Horton D.L."/>
            <person name="Alikhan N.F."/>
            <person name="Baker D."/>
            <person name="Gharbi K."/>
            <person name="Hall N."/>
            <person name="Watson M."/>
            <person name="Adriaenssens E.M."/>
            <person name="Foster-Nyarko E."/>
            <person name="Jarju S."/>
            <person name="Secka A."/>
            <person name="Antonio M."/>
            <person name="Oren A."/>
            <person name="Chaudhuri R.R."/>
            <person name="La Ragione R."/>
            <person name="Hildebrand F."/>
            <person name="Pallen M.J."/>
        </authorList>
    </citation>
    <scope>NUCLEOTIDE SEQUENCE</scope>
    <source>
        <strain evidence="6">4100</strain>
    </source>
</reference>
<evidence type="ECO:0000256" key="3">
    <source>
        <dbReference type="ARBA" id="ARBA00022989"/>
    </source>
</evidence>
<comment type="caution">
    <text evidence="6">The sequence shown here is derived from an EMBL/GenBank/DDBJ whole genome shotgun (WGS) entry which is preliminary data.</text>
</comment>
<keyword evidence="2" id="KW-0812">Transmembrane</keyword>
<dbReference type="GO" id="GO:0009306">
    <property type="term" value="P:protein secretion"/>
    <property type="evidence" value="ECO:0007669"/>
    <property type="project" value="InterPro"/>
</dbReference>
<dbReference type="GO" id="GO:0005886">
    <property type="term" value="C:plasma membrane"/>
    <property type="evidence" value="ECO:0007669"/>
    <property type="project" value="InterPro"/>
</dbReference>
<name>A0A4Q0U744_9BACT</name>
<evidence type="ECO:0000259" key="5">
    <source>
        <dbReference type="Pfam" id="PF04357"/>
    </source>
</evidence>
<dbReference type="Pfam" id="PF04357">
    <property type="entry name" value="TamB"/>
    <property type="match status" value="1"/>
</dbReference>
<sequence>MNFRRPIKWTYKTVRTIAVSIIALVFGVPALSYVGLSLPFVERSIADVLEKQLSELLQVNVTIGRIEISPFNRVTLSRVVIADTSAMEHGPIAMIDRLGGSVNINASLIEQSLIVNYVELIGLNGSIWQRDASSPLNIQPIIDALKPKDKKEKKQIELRINSVLIRKSSVTYDRWDAPYKPVEVMDFAHLAVRDLQADINIPRIAKDDYKVGLSRLAFRERCGADFALSTDFALNDSALSVKGLEVRLDDSNLRFSDVSIPIKSVKNLGEELKNARFEVEVTKGSSVAVADMRYFVPALGKSRLTIGLDAAVSGRLDMCSIDRLRLDIGDKGEYVTALAEVSAPGMNREEMSIGLSDLRCYVKSSTVVETVELLVPVNRQLRDILAHIEYVDAHMQGRYTPDGAELHCDLSAAPGSLSIDGSARGKLASQSGELVLTVRTPDLAVGAVAPARASLGNGSFSVDCNAVLHRGKLQKADFQADIDRLEWRNHIWQSVAFNGAYNGNELEAEITSRDTEAMFTAKTSAVVSRDFRQFSDVDVYVDADNIHLSLFTQHSPWKDYAASFDLSASTETVDITAMDARAGIEDLVLTPIGGELAAVNLGDIDVEMRNSAKPMWMSLTSNVADASVRGEYDLSTVSTDILHCLHRLWPSLISCREDSEPKYSHGLNNEFALDLTIKDTRSLEQLIHLPVSVIHPVNVAGFVKSSRGIIALDIDAPYLLQGKKIVENTVVNVAVNGDAGKSYLYATTSMPTKNGQLSLTLNGEGVTDMMDTSMSWAVDSKKALNGRLDLTARASRDEDNNVTGSVDVHKSSMTLNDTVWTIHPTRIDIAKDRYTITDWRIGNDVQYVSIDGVVGREPEDEVDVSLSHINLDYVFDVLNINNVDFGGVATGDVRAKDLLSGIPQAHTDNLDVKNLSYNDCVFGDAVIKSSWDHERQCITLDADITRANGGGSTVDGVIWPVKDGGGLDLAFTADRTGIGFLQPFMSAFCSKVDGIVSGNARLFGSFSDLDLEGDAYVEGMKLTIPFTNTTYTASDSLHFRPGVIDINDLTLHDAYGNTAKFRGHLTHRYFHDPVFSFYLYDAHDFLGYDIPDNGDQAWYGKVFVDGGASIIGKPGQVDINVVASTAPNSTFGFVLSDNLQAGEYTFVKFRDRDKLQQTDTLSLNPVERIKRLLASRISDDESPTDFNINISVDANPNVEVTLVMDPIAGDRIRAWGTGNMRMTYASRNDDMQLFGTYTLDRGTYNFTLQEIIVKDFTIDPGSSISFHGNPYAAQLNITAAYQTTANLSDLDVAFNTDKDLARTSVPVRALLKIAGDMRQPELTFDLEFPTLSSDIDRKVRSIVNTNDMLSRQVIYLLALNRFYTPEYANSGTNHGSSEFASLASTTLSSRLSSLLGTISDKWTIAPSVRSDNGDFSDMEVDLALSSHLLNNRLLINGNLGYRDKTLNPTSFVGDFDVEYLLNRSGTIRLKAYNRFNDQIFSARNALTTQGVGVVWKLDFDNLDSWIKRLRRRLAKTKPVDTAVDAAPHDSVAVGGGN</sequence>
<organism evidence="6 7">
    <name type="scientific">Candidatus Amulumruptor caecigallinarius</name>
    <dbReference type="NCBI Taxonomy" id="2109911"/>
    <lineage>
        <taxon>Bacteria</taxon>
        <taxon>Pseudomonadati</taxon>
        <taxon>Bacteroidota</taxon>
        <taxon>Bacteroidia</taxon>
        <taxon>Bacteroidales</taxon>
        <taxon>Muribaculaceae</taxon>
        <taxon>Candidatus Amulumruptor</taxon>
    </lineage>
</organism>
<dbReference type="InterPro" id="IPR052894">
    <property type="entry name" value="AsmA-related"/>
</dbReference>
<dbReference type="EMBL" id="DYXT01000026">
    <property type="protein sequence ID" value="HJE38999.1"/>
    <property type="molecule type" value="Genomic_DNA"/>
</dbReference>
<evidence type="ECO:0000313" key="6">
    <source>
        <dbReference type="EMBL" id="HJE38999.1"/>
    </source>
</evidence>
<keyword evidence="4" id="KW-0472">Membrane</keyword>
<comment type="subcellular location">
    <subcellularLocation>
        <location evidence="1">Membrane</location>
        <topology evidence="1">Single-pass membrane protein</topology>
    </subcellularLocation>
</comment>
<evidence type="ECO:0000256" key="2">
    <source>
        <dbReference type="ARBA" id="ARBA00022692"/>
    </source>
</evidence>
<dbReference type="GO" id="GO:0090313">
    <property type="term" value="P:regulation of protein targeting to membrane"/>
    <property type="evidence" value="ECO:0007669"/>
    <property type="project" value="TreeGrafter"/>
</dbReference>
<feature type="domain" description="Translocation and assembly module TamB C-terminal" evidence="5">
    <location>
        <begin position="1051"/>
        <end position="1499"/>
    </location>
</feature>
<evidence type="ECO:0000256" key="1">
    <source>
        <dbReference type="ARBA" id="ARBA00004167"/>
    </source>
</evidence>